<dbReference type="Gene3D" id="2.40.240.20">
    <property type="entry name" value="Hypothetical PUA domain-like, domain 1"/>
    <property type="match status" value="1"/>
</dbReference>
<evidence type="ECO:0000256" key="11">
    <source>
        <dbReference type="ARBA" id="ARBA00047944"/>
    </source>
</evidence>
<evidence type="ECO:0000256" key="7">
    <source>
        <dbReference type="ARBA" id="ARBA00022603"/>
    </source>
</evidence>
<dbReference type="InterPro" id="IPR046886">
    <property type="entry name" value="RsmE_MTase_dom"/>
</dbReference>
<dbReference type="GO" id="GO:0070475">
    <property type="term" value="P:rRNA base methylation"/>
    <property type="evidence" value="ECO:0007669"/>
    <property type="project" value="TreeGrafter"/>
</dbReference>
<organism evidence="15 16">
    <name type="scientific">Herbiconiux oxytropis</name>
    <dbReference type="NCBI Taxonomy" id="2970915"/>
    <lineage>
        <taxon>Bacteria</taxon>
        <taxon>Bacillati</taxon>
        <taxon>Actinomycetota</taxon>
        <taxon>Actinomycetes</taxon>
        <taxon>Micrococcales</taxon>
        <taxon>Microbacteriaceae</taxon>
        <taxon>Herbiconiux</taxon>
    </lineage>
</organism>
<dbReference type="Pfam" id="PF20260">
    <property type="entry name" value="PUA_4"/>
    <property type="match status" value="1"/>
</dbReference>
<name>A0AA41XD74_9MICO</name>
<dbReference type="RefSeq" id="WP_259524739.1">
    <property type="nucleotide sequence ID" value="NZ_JANLCK010000001.1"/>
</dbReference>
<dbReference type="NCBIfam" id="NF008693">
    <property type="entry name" value="PRK11713.2-3"/>
    <property type="match status" value="1"/>
</dbReference>
<feature type="domain" description="Ribosomal RNA small subunit methyltransferase E PUA-like" evidence="14">
    <location>
        <begin position="23"/>
        <end position="69"/>
    </location>
</feature>
<reference evidence="15" key="1">
    <citation type="submission" date="2022-08" db="EMBL/GenBank/DDBJ databases">
        <authorList>
            <person name="Deng Y."/>
            <person name="Han X.-F."/>
            <person name="Zhang Y.-Q."/>
        </authorList>
    </citation>
    <scope>NUCLEOTIDE SEQUENCE</scope>
    <source>
        <strain evidence="15">CPCC 203407</strain>
    </source>
</reference>
<dbReference type="InterPro" id="IPR015947">
    <property type="entry name" value="PUA-like_sf"/>
</dbReference>
<protein>
    <recommendedName>
        <fullName evidence="4 12">Ribosomal RNA small subunit methyltransferase E</fullName>
        <ecNumber evidence="3 12">2.1.1.193</ecNumber>
    </recommendedName>
</protein>
<evidence type="ECO:0000256" key="6">
    <source>
        <dbReference type="ARBA" id="ARBA00022552"/>
    </source>
</evidence>
<comment type="similarity">
    <text evidence="2 12">Belongs to the RNA methyltransferase RsmE family.</text>
</comment>
<evidence type="ECO:0000313" key="15">
    <source>
        <dbReference type="EMBL" id="MCS5724318.1"/>
    </source>
</evidence>
<dbReference type="PANTHER" id="PTHR30027:SF3">
    <property type="entry name" value="16S RRNA (URACIL(1498)-N(3))-METHYLTRANSFERASE"/>
    <property type="match status" value="1"/>
</dbReference>
<comment type="caution">
    <text evidence="15">The sequence shown here is derived from an EMBL/GenBank/DDBJ whole genome shotgun (WGS) entry which is preliminary data.</text>
</comment>
<keyword evidence="5 12" id="KW-0963">Cytoplasm</keyword>
<dbReference type="PIRSF" id="PIRSF015601">
    <property type="entry name" value="MTase_slr0722"/>
    <property type="match status" value="1"/>
</dbReference>
<evidence type="ECO:0000256" key="4">
    <source>
        <dbReference type="ARBA" id="ARBA00013673"/>
    </source>
</evidence>
<evidence type="ECO:0000259" key="13">
    <source>
        <dbReference type="Pfam" id="PF04452"/>
    </source>
</evidence>
<dbReference type="SUPFAM" id="SSF88697">
    <property type="entry name" value="PUA domain-like"/>
    <property type="match status" value="1"/>
</dbReference>
<dbReference type="EC" id="2.1.1.193" evidence="3 12"/>
<keyword evidence="8 12" id="KW-0808">Transferase</keyword>
<keyword evidence="7 12" id="KW-0489">Methyltransferase</keyword>
<evidence type="ECO:0000256" key="8">
    <source>
        <dbReference type="ARBA" id="ARBA00022679"/>
    </source>
</evidence>
<dbReference type="Proteomes" id="UP001165587">
    <property type="component" value="Unassembled WGS sequence"/>
</dbReference>
<evidence type="ECO:0000259" key="14">
    <source>
        <dbReference type="Pfam" id="PF20260"/>
    </source>
</evidence>
<dbReference type="AlphaFoldDB" id="A0AA41XD74"/>
<gene>
    <name evidence="15" type="ORF">N1028_00235</name>
</gene>
<dbReference type="InterPro" id="IPR029028">
    <property type="entry name" value="Alpha/beta_knot_MTases"/>
</dbReference>
<evidence type="ECO:0000256" key="9">
    <source>
        <dbReference type="ARBA" id="ARBA00022691"/>
    </source>
</evidence>
<dbReference type="InterPro" id="IPR046887">
    <property type="entry name" value="RsmE_PUA-like"/>
</dbReference>
<feature type="domain" description="Ribosomal RNA small subunit methyltransferase E methyltransferase" evidence="13">
    <location>
        <begin position="80"/>
        <end position="243"/>
    </location>
</feature>
<keyword evidence="16" id="KW-1185">Reference proteome</keyword>
<evidence type="ECO:0000256" key="2">
    <source>
        <dbReference type="ARBA" id="ARBA00005528"/>
    </source>
</evidence>
<keyword evidence="6 12" id="KW-0698">rRNA processing</keyword>
<evidence type="ECO:0000256" key="10">
    <source>
        <dbReference type="ARBA" id="ARBA00025699"/>
    </source>
</evidence>
<evidence type="ECO:0000313" key="16">
    <source>
        <dbReference type="Proteomes" id="UP001165587"/>
    </source>
</evidence>
<comment type="catalytic activity">
    <reaction evidence="11 12">
        <text>uridine(1498) in 16S rRNA + S-adenosyl-L-methionine = N(3)-methyluridine(1498) in 16S rRNA + S-adenosyl-L-homocysteine + H(+)</text>
        <dbReference type="Rhea" id="RHEA:42920"/>
        <dbReference type="Rhea" id="RHEA-COMP:10283"/>
        <dbReference type="Rhea" id="RHEA-COMP:10284"/>
        <dbReference type="ChEBI" id="CHEBI:15378"/>
        <dbReference type="ChEBI" id="CHEBI:57856"/>
        <dbReference type="ChEBI" id="CHEBI:59789"/>
        <dbReference type="ChEBI" id="CHEBI:65315"/>
        <dbReference type="ChEBI" id="CHEBI:74502"/>
        <dbReference type="EC" id="2.1.1.193"/>
    </reaction>
</comment>
<evidence type="ECO:0000256" key="5">
    <source>
        <dbReference type="ARBA" id="ARBA00022490"/>
    </source>
</evidence>
<dbReference type="PANTHER" id="PTHR30027">
    <property type="entry name" value="RIBOSOMAL RNA SMALL SUBUNIT METHYLTRANSFERASE E"/>
    <property type="match status" value="1"/>
</dbReference>
<keyword evidence="9 12" id="KW-0949">S-adenosyl-L-methionine</keyword>
<comment type="subcellular location">
    <subcellularLocation>
        <location evidence="1 12">Cytoplasm</location>
    </subcellularLocation>
</comment>
<dbReference type="CDD" id="cd18084">
    <property type="entry name" value="RsmE-like"/>
    <property type="match status" value="1"/>
</dbReference>
<dbReference type="Gene3D" id="3.40.1280.10">
    <property type="match status" value="1"/>
</dbReference>
<dbReference type="Pfam" id="PF04452">
    <property type="entry name" value="Methyltrans_RNA"/>
    <property type="match status" value="1"/>
</dbReference>
<comment type="function">
    <text evidence="10 12">Specifically methylates the N3 position of the uracil ring of uridine 1498 (m3U1498) in 16S rRNA. Acts on the fully assembled 30S ribosomal subunit.</text>
</comment>
<dbReference type="EMBL" id="JANLCK010000001">
    <property type="protein sequence ID" value="MCS5724318.1"/>
    <property type="molecule type" value="Genomic_DNA"/>
</dbReference>
<accession>A0AA41XD74</accession>
<dbReference type="GO" id="GO:0005737">
    <property type="term" value="C:cytoplasm"/>
    <property type="evidence" value="ECO:0007669"/>
    <property type="project" value="UniProtKB-SubCell"/>
</dbReference>
<dbReference type="InterPro" id="IPR006700">
    <property type="entry name" value="RsmE"/>
</dbReference>
<dbReference type="InterPro" id="IPR029026">
    <property type="entry name" value="tRNA_m1G_MTases_N"/>
</dbReference>
<evidence type="ECO:0000256" key="3">
    <source>
        <dbReference type="ARBA" id="ARBA00012328"/>
    </source>
</evidence>
<dbReference type="GO" id="GO:0070042">
    <property type="term" value="F:rRNA (uridine-N3-)-methyltransferase activity"/>
    <property type="evidence" value="ECO:0007669"/>
    <property type="project" value="TreeGrafter"/>
</dbReference>
<proteinExistence type="inferred from homology"/>
<evidence type="ECO:0000256" key="12">
    <source>
        <dbReference type="PIRNR" id="PIRNR015601"/>
    </source>
</evidence>
<sequence>MSSLFLRDDLAVIPIETGDLVELSGDEARHAVTVNRMRVGEHTTIGDGRGLMVRGVVVKAEAKQLEIAVESSEWHEELTPRLVLVQALAKGDRDELAIQAATELGVSAIVPWQAERSVSRWSGPKVAKGVERWTTIVREAAKQSIRPWVPVVDDPVDTKALIARAAGSEVPTRTLVLEPTATDRLSSVDLASGADTTLLVVGPEGGISPRELELLTEAGAQLVRLGDEVLRTSTAGPAALAVANVALGRW</sequence>
<dbReference type="NCBIfam" id="TIGR00046">
    <property type="entry name" value="RsmE family RNA methyltransferase"/>
    <property type="match status" value="1"/>
</dbReference>
<evidence type="ECO:0000256" key="1">
    <source>
        <dbReference type="ARBA" id="ARBA00004496"/>
    </source>
</evidence>
<dbReference type="SUPFAM" id="SSF75217">
    <property type="entry name" value="alpha/beta knot"/>
    <property type="match status" value="1"/>
</dbReference>